<sequence>MVQEITTLTLRPSEGKAGRPIKVRANFFEVTSLPNQNIHHYDVRIDPILKNDKVNRKIWEALEVLEADNIFKGIKIIYDGRANAFAPKALPLGPTSLKTFEVNLGDSRNPEKSTFRVAIKHVNEINLEELARFLRGEGASTNNVLTSVMVLDVLIRHMPASLVDYTAFGRSFFIPQDKRPLPNGVETWQGYYQSARPTPGKMMLNVDVSASVFYQPGPLPDLIVKILGKRSLDELRGGLRDRDIKIIERTIKGLRLKVTHRGEQRRDYGIQRLTITPADKTMFTTEDGQEYTVAGFFQKQYNKRLAFPFLPCVVVRKDVFLPMEVCNILPGQRFRQKLNEAQTAEMIKFTCTKPHIRANKIKQGIQLLQYQANPYLQAFSVKVKPEMAIIKARVLPPPTISYHPASQEPVFAPQGGVWSLRGKKACTAASLTSWSIVNFTHQMPITVIQRFVRELCQTFSDIGMNVINRTPDIISADPQGNIERTLKEAWLKAGNQAKAQPQLIFCVMPHRGTPLYAEVKRVSDTVIGVPSQCLQSKHVSEAKKQLCANVALKVNMKLGGQNVKLAPNQIPFIAQRPTIVFGADVSHPAPGDFSRPSIAALVASMDVNAVRYASSIRIQANRTEVIADLGNMVKDMLKVFYHTCGQKPERILFYRDGISEGQFSESMNNEVNAIKAACLALDPTYNPTLTFIIVQKRHHARFFPIDQRDTEKSGNCLPGTVVDTDVVHPFEFDFYLQSHSGLQGTSRPTHYHVLKDENNFTPDALAELSYRMCYTYGRCTRAISMVTAPYYAHLLAARARFHRRNENWSDGATTESMDSEGQIASFSAVKPDLQKVMYYM</sequence>
<dbReference type="InterPro" id="IPR032474">
    <property type="entry name" value="Argonaute_N"/>
</dbReference>
<dbReference type="PANTHER" id="PTHR22891">
    <property type="entry name" value="EUKARYOTIC TRANSLATION INITIATION FACTOR 2C"/>
    <property type="match status" value="1"/>
</dbReference>
<keyword evidence="5" id="KW-1185">Reference proteome</keyword>
<dbReference type="PROSITE" id="PS50822">
    <property type="entry name" value="PIWI"/>
    <property type="match status" value="1"/>
</dbReference>
<dbReference type="AlphaFoldDB" id="A0A162UJJ9"/>
<dbReference type="Proteomes" id="UP000077315">
    <property type="component" value="Unassembled WGS sequence"/>
</dbReference>
<dbReference type="Gene3D" id="3.40.50.2300">
    <property type="match status" value="1"/>
</dbReference>
<dbReference type="InterPro" id="IPR014811">
    <property type="entry name" value="ArgoL1"/>
</dbReference>
<dbReference type="Pfam" id="PF16487">
    <property type="entry name" value="ArgoMid"/>
    <property type="match status" value="1"/>
</dbReference>
<feature type="domain" description="Piwi" evidence="3">
    <location>
        <begin position="503"/>
        <end position="804"/>
    </location>
</feature>
<name>A0A162UJJ9_PHYB8</name>
<dbReference type="SUPFAM" id="SSF53098">
    <property type="entry name" value="Ribonuclease H-like"/>
    <property type="match status" value="1"/>
</dbReference>
<dbReference type="Pfam" id="PF16486">
    <property type="entry name" value="ArgoN"/>
    <property type="match status" value="1"/>
</dbReference>
<dbReference type="InterPro" id="IPR032472">
    <property type="entry name" value="ArgoL2"/>
</dbReference>
<dbReference type="STRING" id="763407.A0A162UJJ9"/>
<dbReference type="OrthoDB" id="10252740at2759"/>
<dbReference type="InterPro" id="IPR003100">
    <property type="entry name" value="PAZ_dom"/>
</dbReference>
<evidence type="ECO:0000313" key="5">
    <source>
        <dbReference type="Proteomes" id="UP000077315"/>
    </source>
</evidence>
<protein>
    <recommendedName>
        <fullName evidence="6">Piwi domain-containing protein</fullName>
    </recommendedName>
</protein>
<gene>
    <name evidence="4" type="ORF">PHYBLDRAFT_85795</name>
</gene>
<evidence type="ECO:0000259" key="3">
    <source>
        <dbReference type="PROSITE" id="PS50822"/>
    </source>
</evidence>
<dbReference type="PROSITE" id="PS50821">
    <property type="entry name" value="PAZ"/>
    <property type="match status" value="1"/>
</dbReference>
<dbReference type="GO" id="GO:0003723">
    <property type="term" value="F:RNA binding"/>
    <property type="evidence" value="ECO:0007669"/>
    <property type="project" value="InterPro"/>
</dbReference>
<evidence type="ECO:0000256" key="1">
    <source>
        <dbReference type="RuleBase" id="RU361178"/>
    </source>
</evidence>
<dbReference type="Pfam" id="PF08699">
    <property type="entry name" value="ArgoL1"/>
    <property type="match status" value="1"/>
</dbReference>
<evidence type="ECO:0000259" key="2">
    <source>
        <dbReference type="PROSITE" id="PS50821"/>
    </source>
</evidence>
<dbReference type="InterPro" id="IPR036085">
    <property type="entry name" value="PAZ_dom_sf"/>
</dbReference>
<dbReference type="InterPro" id="IPR045246">
    <property type="entry name" value="Piwi_ago-like"/>
</dbReference>
<dbReference type="Gene3D" id="2.170.260.10">
    <property type="entry name" value="paz domain"/>
    <property type="match status" value="1"/>
</dbReference>
<dbReference type="InterPro" id="IPR036397">
    <property type="entry name" value="RNaseH_sf"/>
</dbReference>
<evidence type="ECO:0008006" key="6">
    <source>
        <dbReference type="Google" id="ProtNLM"/>
    </source>
</evidence>
<dbReference type="InterPro" id="IPR032473">
    <property type="entry name" value="Argonaute_Mid_dom"/>
</dbReference>
<dbReference type="EMBL" id="KV440977">
    <property type="protein sequence ID" value="OAD75743.1"/>
    <property type="molecule type" value="Genomic_DNA"/>
</dbReference>
<reference evidence="5" key="1">
    <citation type="submission" date="2015-06" db="EMBL/GenBank/DDBJ databases">
        <title>Expansion of signal transduction pathways in fungi by whole-genome duplication.</title>
        <authorList>
            <consortium name="DOE Joint Genome Institute"/>
            <person name="Corrochano L.M."/>
            <person name="Kuo A."/>
            <person name="Marcet-Houben M."/>
            <person name="Polaino S."/>
            <person name="Salamov A."/>
            <person name="Villalobos J.M."/>
            <person name="Alvarez M.I."/>
            <person name="Avalos J."/>
            <person name="Benito E.P."/>
            <person name="Benoit I."/>
            <person name="Burger G."/>
            <person name="Camino L.P."/>
            <person name="Canovas D."/>
            <person name="Cerda-Olmedo E."/>
            <person name="Cheng J.-F."/>
            <person name="Dominguez A."/>
            <person name="Elias M."/>
            <person name="Eslava A.P."/>
            <person name="Glaser F."/>
            <person name="Grimwood J."/>
            <person name="Gutierrez G."/>
            <person name="Heitman J."/>
            <person name="Henrissat B."/>
            <person name="Iturriaga E.A."/>
            <person name="Lang B.F."/>
            <person name="Lavin J.L."/>
            <person name="Lee S."/>
            <person name="Li W."/>
            <person name="Lindquist E."/>
            <person name="Lopez-Garcia S."/>
            <person name="Luque E.M."/>
            <person name="Marcos A.T."/>
            <person name="Martin J."/>
            <person name="McCluskey K."/>
            <person name="Medina H.R."/>
            <person name="Miralles-Duran A."/>
            <person name="Miyazaki A."/>
            <person name="Munoz-Torres E."/>
            <person name="Oguiza J.A."/>
            <person name="Ohm R."/>
            <person name="Olmedo M."/>
            <person name="Orejas M."/>
            <person name="Ortiz-Castellanos L."/>
            <person name="Pisabarro A.G."/>
            <person name="Rodriguez-Romero J."/>
            <person name="Ruiz-Herrera J."/>
            <person name="Ruiz-Vazquez R."/>
            <person name="Sanz C."/>
            <person name="Schackwitz W."/>
            <person name="Schmutz J."/>
            <person name="Shahriari M."/>
            <person name="Shelest E."/>
            <person name="Silva-Franco F."/>
            <person name="Soanes D."/>
            <person name="Syed K."/>
            <person name="Tagua V.G."/>
            <person name="Talbot N.J."/>
            <person name="Thon M."/>
            <person name="De vries R.P."/>
            <person name="Wiebenga A."/>
            <person name="Yadav J.S."/>
            <person name="Braun E.L."/>
            <person name="Baker S."/>
            <person name="Garre V."/>
            <person name="Horwitz B."/>
            <person name="Torres-Martinez S."/>
            <person name="Idnurm A."/>
            <person name="Herrera-Estrella A."/>
            <person name="Gabaldon T."/>
            <person name="Grigoriev I.V."/>
        </authorList>
    </citation>
    <scope>NUCLEOTIDE SEQUENCE [LARGE SCALE GENOMIC DNA]</scope>
    <source>
        <strain evidence="5">NRRL 1555(-)</strain>
    </source>
</reference>
<proteinExistence type="inferred from homology"/>
<dbReference type="InterPro" id="IPR003165">
    <property type="entry name" value="Piwi"/>
</dbReference>
<dbReference type="InterPro" id="IPR012337">
    <property type="entry name" value="RNaseH-like_sf"/>
</dbReference>
<dbReference type="RefSeq" id="XP_018293783.1">
    <property type="nucleotide sequence ID" value="XM_018443619.1"/>
</dbReference>
<dbReference type="FunCoup" id="A0A162UJJ9">
    <property type="interactions" value="274"/>
</dbReference>
<evidence type="ECO:0000313" key="4">
    <source>
        <dbReference type="EMBL" id="OAD75743.1"/>
    </source>
</evidence>
<dbReference type="Gene3D" id="3.30.420.10">
    <property type="entry name" value="Ribonuclease H-like superfamily/Ribonuclease H"/>
    <property type="match status" value="1"/>
</dbReference>
<dbReference type="SMART" id="SM00949">
    <property type="entry name" value="PAZ"/>
    <property type="match status" value="1"/>
</dbReference>
<dbReference type="CDD" id="cd02846">
    <property type="entry name" value="PAZ_argonaute_like"/>
    <property type="match status" value="1"/>
</dbReference>
<dbReference type="GeneID" id="29004524"/>
<dbReference type="Pfam" id="PF02170">
    <property type="entry name" value="PAZ"/>
    <property type="match status" value="1"/>
</dbReference>
<dbReference type="SMART" id="SM01163">
    <property type="entry name" value="DUF1785"/>
    <property type="match status" value="1"/>
</dbReference>
<dbReference type="CDD" id="cd04657">
    <property type="entry name" value="Piwi_ago-like"/>
    <property type="match status" value="1"/>
</dbReference>
<accession>A0A162UJJ9</accession>
<dbReference type="SUPFAM" id="SSF101690">
    <property type="entry name" value="PAZ domain"/>
    <property type="match status" value="1"/>
</dbReference>
<dbReference type="Pfam" id="PF16488">
    <property type="entry name" value="ArgoL2"/>
    <property type="match status" value="1"/>
</dbReference>
<feature type="domain" description="PAZ" evidence="2">
    <location>
        <begin position="218"/>
        <end position="330"/>
    </location>
</feature>
<organism evidence="4 5">
    <name type="scientific">Phycomyces blakesleeanus (strain ATCC 8743b / DSM 1359 / FGSC 10004 / NBRC 33097 / NRRL 1555)</name>
    <dbReference type="NCBI Taxonomy" id="763407"/>
    <lineage>
        <taxon>Eukaryota</taxon>
        <taxon>Fungi</taxon>
        <taxon>Fungi incertae sedis</taxon>
        <taxon>Mucoromycota</taxon>
        <taxon>Mucoromycotina</taxon>
        <taxon>Mucoromycetes</taxon>
        <taxon>Mucorales</taxon>
        <taxon>Phycomycetaceae</taxon>
        <taxon>Phycomyces</taxon>
    </lineage>
</organism>
<dbReference type="VEuPathDB" id="FungiDB:PHYBLDRAFT_85795"/>
<dbReference type="InParanoid" id="A0A162UJJ9"/>
<comment type="similarity">
    <text evidence="1">Belongs to the argonaute family.</text>
</comment>
<dbReference type="Pfam" id="PF02171">
    <property type="entry name" value="Piwi"/>
    <property type="match status" value="1"/>
</dbReference>
<dbReference type="SMART" id="SM00950">
    <property type="entry name" value="Piwi"/>
    <property type="match status" value="1"/>
</dbReference>